<feature type="non-terminal residue" evidence="2">
    <location>
        <position position="1"/>
    </location>
</feature>
<proteinExistence type="predicted"/>
<reference evidence="2" key="1">
    <citation type="submission" date="2017-02" db="EMBL/GenBank/DDBJ databases">
        <title>Draft Genome Sequence of the Salt Water Bacterium Oceanospirillum linum ATCC 11336.</title>
        <authorList>
            <person name="Trachtenberg A.M."/>
            <person name="Carney J.G."/>
            <person name="Linnane J.D."/>
            <person name="Rheaume B.A."/>
            <person name="Pitts N.L."/>
            <person name="Mykles D.L."/>
            <person name="Maclea K.S."/>
        </authorList>
    </citation>
    <scope>NUCLEOTIDE SEQUENCE [LARGE SCALE GENOMIC DNA]</scope>
    <source>
        <strain evidence="2">ATCC 11336</strain>
    </source>
</reference>
<evidence type="ECO:0000256" key="1">
    <source>
        <dbReference type="SAM" id="MobiDB-lite"/>
    </source>
</evidence>
<comment type="caution">
    <text evidence="2">The sequence shown here is derived from an EMBL/GenBank/DDBJ whole genome shotgun (WGS) entry which is preliminary data.</text>
</comment>
<feature type="region of interest" description="Disordered" evidence="1">
    <location>
        <begin position="1"/>
        <end position="63"/>
    </location>
</feature>
<organism evidence="2 3">
    <name type="scientific">Oceanospirillum linum</name>
    <dbReference type="NCBI Taxonomy" id="966"/>
    <lineage>
        <taxon>Bacteria</taxon>
        <taxon>Pseudomonadati</taxon>
        <taxon>Pseudomonadota</taxon>
        <taxon>Gammaproteobacteria</taxon>
        <taxon>Oceanospirillales</taxon>
        <taxon>Oceanospirillaceae</taxon>
        <taxon>Oceanospirillum</taxon>
    </lineage>
</organism>
<sequence length="63" mass="7131">NGTAQPLKREKGKISENNVNYKKDRPPCSVQAKALRAKEKPDTLQMTGFQAYKHSNQSRSRSL</sequence>
<feature type="compositionally biased region" description="Polar residues" evidence="1">
    <location>
        <begin position="44"/>
        <end position="63"/>
    </location>
</feature>
<evidence type="ECO:0000313" key="2">
    <source>
        <dbReference type="EMBL" id="OOV85896.1"/>
    </source>
</evidence>
<keyword evidence="3" id="KW-1185">Reference proteome</keyword>
<name>A0A1T1H7Z5_OCELI</name>
<gene>
    <name evidence="2" type="ORF">BTA35_0216075</name>
</gene>
<evidence type="ECO:0000313" key="3">
    <source>
        <dbReference type="Proteomes" id="UP000190064"/>
    </source>
</evidence>
<accession>A0A1T1H7Z5</accession>
<dbReference type="EMBL" id="MTSD02000011">
    <property type="protein sequence ID" value="OOV85896.1"/>
    <property type="molecule type" value="Genomic_DNA"/>
</dbReference>
<dbReference type="AlphaFoldDB" id="A0A1T1H7Z5"/>
<dbReference type="Proteomes" id="UP000190064">
    <property type="component" value="Unassembled WGS sequence"/>
</dbReference>
<protein>
    <submittedName>
        <fullName evidence="2">Uncharacterized protein</fullName>
    </submittedName>
</protein>